<proteinExistence type="predicted"/>
<evidence type="ECO:0000313" key="1">
    <source>
        <dbReference type="EMBL" id="RQW88411.1"/>
    </source>
</evidence>
<gene>
    <name evidence="1" type="ORF">DLJ60_24700</name>
</gene>
<comment type="caution">
    <text evidence="1">The sequence shown here is derived from an EMBL/GenBank/DDBJ whole genome shotgun (WGS) entry which is preliminary data.</text>
</comment>
<name>A0ABX9XXS0_MICCH</name>
<dbReference type="EMBL" id="QGTA01000250">
    <property type="protein sequence ID" value="RQW88411.1"/>
    <property type="molecule type" value="Genomic_DNA"/>
</dbReference>
<sequence>MFVEIIGDQPLPDAVDRDDVEDLLEQAIGDEGSVTGAGTGDGRWHLDVEVDTAGRQAQLLVRRLAQALVDAELGWVRVRPEAEDTGLPASALV</sequence>
<organism evidence="1 2">
    <name type="scientific">Micromonospora chalcea</name>
    <dbReference type="NCBI Taxonomy" id="1874"/>
    <lineage>
        <taxon>Bacteria</taxon>
        <taxon>Bacillati</taxon>
        <taxon>Actinomycetota</taxon>
        <taxon>Actinomycetes</taxon>
        <taxon>Micromonosporales</taxon>
        <taxon>Micromonosporaceae</taxon>
        <taxon>Micromonospora</taxon>
    </lineage>
</organism>
<reference evidence="1 2" key="1">
    <citation type="submission" date="2018-05" db="EMBL/GenBank/DDBJ databases">
        <title>Micromonospora from Atacama Desert.</title>
        <authorList>
            <person name="Carro L."/>
            <person name="Goodfellow M."/>
            <person name="Klenk H.-P."/>
        </authorList>
    </citation>
    <scope>NUCLEOTIDE SEQUENCE [LARGE SCALE GENOMIC DNA]</scope>
    <source>
        <strain evidence="1 2">LB41</strain>
    </source>
</reference>
<evidence type="ECO:0000313" key="2">
    <source>
        <dbReference type="Proteomes" id="UP000274694"/>
    </source>
</evidence>
<keyword evidence="2" id="KW-1185">Reference proteome</keyword>
<dbReference type="RefSeq" id="WP_043329266.1">
    <property type="nucleotide sequence ID" value="NZ_CBDRIC010000023.1"/>
</dbReference>
<dbReference type="GeneID" id="91357162"/>
<protein>
    <submittedName>
        <fullName evidence="1">Uncharacterized protein</fullName>
    </submittedName>
</protein>
<accession>A0ABX9XXS0</accession>
<dbReference type="Proteomes" id="UP000274694">
    <property type="component" value="Unassembled WGS sequence"/>
</dbReference>